<keyword evidence="4 7" id="KW-0812">Transmembrane</keyword>
<comment type="subcellular location">
    <subcellularLocation>
        <location evidence="1">Cell membrane</location>
        <topology evidence="1">Multi-pass membrane protein</topology>
    </subcellularLocation>
</comment>
<dbReference type="PANTHER" id="PTHR34702">
    <property type="entry name" value="NA(+)/H(+) ANTIPORTER SUBUNIT F1"/>
    <property type="match status" value="1"/>
</dbReference>
<evidence type="ECO:0000256" key="3">
    <source>
        <dbReference type="ARBA" id="ARBA00022475"/>
    </source>
</evidence>
<dbReference type="GO" id="GO:0005886">
    <property type="term" value="C:plasma membrane"/>
    <property type="evidence" value="ECO:0007669"/>
    <property type="project" value="UniProtKB-SubCell"/>
</dbReference>
<keyword evidence="5 7" id="KW-1133">Transmembrane helix</keyword>
<evidence type="ECO:0000256" key="7">
    <source>
        <dbReference type="SAM" id="Phobius"/>
    </source>
</evidence>
<accession>A0A7C4BD24</accession>
<reference evidence="8" key="1">
    <citation type="journal article" date="2020" name="mSystems">
        <title>Genome- and Community-Level Interaction Insights into Carbon Utilization and Element Cycling Functions of Hydrothermarchaeota in Hydrothermal Sediment.</title>
        <authorList>
            <person name="Zhou Z."/>
            <person name="Liu Y."/>
            <person name="Xu W."/>
            <person name="Pan J."/>
            <person name="Luo Z.H."/>
            <person name="Li M."/>
        </authorList>
    </citation>
    <scope>NUCLEOTIDE SEQUENCE [LARGE SCALE GENOMIC DNA]</scope>
    <source>
        <strain evidence="8">SpSt-732</strain>
    </source>
</reference>
<evidence type="ECO:0000256" key="4">
    <source>
        <dbReference type="ARBA" id="ARBA00022692"/>
    </source>
</evidence>
<feature type="transmembrane region" description="Helical" evidence="7">
    <location>
        <begin position="38"/>
        <end position="57"/>
    </location>
</feature>
<evidence type="ECO:0000313" key="8">
    <source>
        <dbReference type="EMBL" id="HGI88055.1"/>
    </source>
</evidence>
<evidence type="ECO:0000256" key="1">
    <source>
        <dbReference type="ARBA" id="ARBA00004651"/>
    </source>
</evidence>
<sequence>MLSELVYSVLAVVTLIYMATSVAYIVRLVRGPTLPDRILALDALSYDLAVFLALLSILLQRWVMVSGIIPLVLWIHAVDIYASKYLEAREMGE</sequence>
<gene>
    <name evidence="8" type="ORF">ENV14_06695</name>
</gene>
<comment type="caution">
    <text evidence="8">The sequence shown here is derived from an EMBL/GenBank/DDBJ whole genome shotgun (WGS) entry which is preliminary data.</text>
</comment>
<dbReference type="PANTHER" id="PTHR34702:SF1">
    <property type="entry name" value="NA(+)_H(+) ANTIPORTER SUBUNIT F"/>
    <property type="match status" value="1"/>
</dbReference>
<dbReference type="AlphaFoldDB" id="A0A7C4BD24"/>
<dbReference type="InterPro" id="IPR007208">
    <property type="entry name" value="MrpF/PhaF-like"/>
</dbReference>
<keyword evidence="2" id="KW-0813">Transport</keyword>
<organism evidence="8">
    <name type="scientific">Ignisphaera aggregans</name>
    <dbReference type="NCBI Taxonomy" id="334771"/>
    <lineage>
        <taxon>Archaea</taxon>
        <taxon>Thermoproteota</taxon>
        <taxon>Thermoprotei</taxon>
        <taxon>Desulfurococcales</taxon>
        <taxon>Desulfurococcaceae</taxon>
        <taxon>Ignisphaera</taxon>
    </lineage>
</organism>
<name>A0A7C4BD24_9CREN</name>
<evidence type="ECO:0000256" key="2">
    <source>
        <dbReference type="ARBA" id="ARBA00022448"/>
    </source>
</evidence>
<keyword evidence="3" id="KW-1003">Cell membrane</keyword>
<dbReference type="EMBL" id="DTFF01000055">
    <property type="protein sequence ID" value="HGI88055.1"/>
    <property type="molecule type" value="Genomic_DNA"/>
</dbReference>
<keyword evidence="6 7" id="KW-0472">Membrane</keyword>
<proteinExistence type="predicted"/>
<dbReference type="GO" id="GO:0015385">
    <property type="term" value="F:sodium:proton antiporter activity"/>
    <property type="evidence" value="ECO:0007669"/>
    <property type="project" value="TreeGrafter"/>
</dbReference>
<evidence type="ECO:0000256" key="5">
    <source>
        <dbReference type="ARBA" id="ARBA00022989"/>
    </source>
</evidence>
<evidence type="ECO:0000256" key="6">
    <source>
        <dbReference type="ARBA" id="ARBA00023136"/>
    </source>
</evidence>
<dbReference type="Pfam" id="PF04066">
    <property type="entry name" value="MrpF_PhaF"/>
    <property type="match status" value="1"/>
</dbReference>
<protein>
    <submittedName>
        <fullName evidence="8">pH regulation protein F</fullName>
    </submittedName>
</protein>
<feature type="transmembrane region" description="Helical" evidence="7">
    <location>
        <begin position="6"/>
        <end position="26"/>
    </location>
</feature>